<dbReference type="PANTHER" id="PTHR34477">
    <property type="entry name" value="UPF0213 PROTEIN YHBQ"/>
    <property type="match status" value="1"/>
</dbReference>
<dbReference type="CDD" id="cd10456">
    <property type="entry name" value="GIY-YIG_UPF0213"/>
    <property type="match status" value="1"/>
</dbReference>
<feature type="domain" description="GIY-YIG" evidence="1">
    <location>
        <begin position="1"/>
        <end position="76"/>
    </location>
</feature>
<proteinExistence type="predicted"/>
<dbReference type="SMART" id="SM00465">
    <property type="entry name" value="GIYc"/>
    <property type="match status" value="1"/>
</dbReference>
<evidence type="ECO:0000313" key="2">
    <source>
        <dbReference type="EMBL" id="QJB03324.1"/>
    </source>
</evidence>
<dbReference type="Pfam" id="PF01541">
    <property type="entry name" value="GIY-YIG"/>
    <property type="match status" value="1"/>
</dbReference>
<keyword evidence="2" id="KW-0540">Nuclease</keyword>
<evidence type="ECO:0000259" key="1">
    <source>
        <dbReference type="PROSITE" id="PS50164"/>
    </source>
</evidence>
<gene>
    <name evidence="2" type="ORF">MM171B00786_0009</name>
</gene>
<dbReference type="Gene3D" id="3.40.1440.10">
    <property type="entry name" value="GIY-YIG endonuclease"/>
    <property type="match status" value="1"/>
</dbReference>
<dbReference type="GO" id="GO:0004519">
    <property type="term" value="F:endonuclease activity"/>
    <property type="evidence" value="ECO:0007669"/>
    <property type="project" value="UniProtKB-KW"/>
</dbReference>
<dbReference type="InterPro" id="IPR000305">
    <property type="entry name" value="GIY-YIG_endonuc"/>
</dbReference>
<dbReference type="PANTHER" id="PTHR34477:SF1">
    <property type="entry name" value="UPF0213 PROTEIN YHBQ"/>
    <property type="match status" value="1"/>
</dbReference>
<sequence length="80" mass="9309">MFTVYILRTDKNTLYTGQTKDLVARLGKHTLGKGAKYVRGFKSFELVYTEKFKTRSEALKREHELKKLSKQEKENLIAAL</sequence>
<dbReference type="EMBL" id="MT143839">
    <property type="protein sequence ID" value="QJB03324.1"/>
    <property type="molecule type" value="Genomic_DNA"/>
</dbReference>
<name>A0A6M3M7P9_9ZZZZ</name>
<dbReference type="InterPro" id="IPR050190">
    <property type="entry name" value="UPF0213_domain"/>
</dbReference>
<keyword evidence="2" id="KW-0378">Hydrolase</keyword>
<keyword evidence="2" id="KW-0255">Endonuclease</keyword>
<protein>
    <submittedName>
        <fullName evidence="2">Putative endonuclease</fullName>
    </submittedName>
</protein>
<dbReference type="AlphaFoldDB" id="A0A6M3M7P9"/>
<dbReference type="SUPFAM" id="SSF82771">
    <property type="entry name" value="GIY-YIG endonuclease"/>
    <property type="match status" value="1"/>
</dbReference>
<reference evidence="2" key="1">
    <citation type="submission" date="2020-03" db="EMBL/GenBank/DDBJ databases">
        <title>The deep terrestrial virosphere.</title>
        <authorList>
            <person name="Holmfeldt K."/>
            <person name="Nilsson E."/>
            <person name="Simone D."/>
            <person name="Lopez-Fernandez M."/>
            <person name="Wu X."/>
            <person name="de Brujin I."/>
            <person name="Lundin D."/>
            <person name="Andersson A."/>
            <person name="Bertilsson S."/>
            <person name="Dopson M."/>
        </authorList>
    </citation>
    <scope>NUCLEOTIDE SEQUENCE</scope>
    <source>
        <strain evidence="2">MM171B00786</strain>
    </source>
</reference>
<accession>A0A6M3M7P9</accession>
<organism evidence="2">
    <name type="scientific">viral metagenome</name>
    <dbReference type="NCBI Taxonomy" id="1070528"/>
    <lineage>
        <taxon>unclassified sequences</taxon>
        <taxon>metagenomes</taxon>
        <taxon>organismal metagenomes</taxon>
    </lineage>
</organism>
<dbReference type="InterPro" id="IPR035901">
    <property type="entry name" value="GIY-YIG_endonuc_sf"/>
</dbReference>
<dbReference type="PROSITE" id="PS50164">
    <property type="entry name" value="GIY_YIG"/>
    <property type="match status" value="1"/>
</dbReference>